<dbReference type="InterPro" id="IPR001611">
    <property type="entry name" value="Leu-rich_rpt"/>
</dbReference>
<dbReference type="InterPro" id="IPR032675">
    <property type="entry name" value="LRR_dom_sf"/>
</dbReference>
<dbReference type="InterPro" id="IPR003591">
    <property type="entry name" value="Leu-rich_rpt_typical-subtyp"/>
</dbReference>
<gene>
    <name evidence="3" type="primary">106059852</name>
</gene>
<keyword evidence="1" id="KW-0433">Leucine-rich repeat</keyword>
<dbReference type="VEuPathDB" id="VectorBase:BGLB024626"/>
<organism evidence="3 4">
    <name type="scientific">Biomphalaria glabrata</name>
    <name type="common">Bloodfluke planorb</name>
    <name type="synonym">Freshwater snail</name>
    <dbReference type="NCBI Taxonomy" id="6526"/>
    <lineage>
        <taxon>Eukaryota</taxon>
        <taxon>Metazoa</taxon>
        <taxon>Spiralia</taxon>
        <taxon>Lophotrochozoa</taxon>
        <taxon>Mollusca</taxon>
        <taxon>Gastropoda</taxon>
        <taxon>Heterobranchia</taxon>
        <taxon>Euthyneura</taxon>
        <taxon>Panpulmonata</taxon>
        <taxon>Hygrophila</taxon>
        <taxon>Lymnaeoidea</taxon>
        <taxon>Planorbidae</taxon>
        <taxon>Biomphalaria</taxon>
    </lineage>
</organism>
<dbReference type="PANTHER" id="PTHR48051">
    <property type="match status" value="1"/>
</dbReference>
<accession>A0A2C9KXM1</accession>
<dbReference type="OrthoDB" id="676979at2759"/>
<dbReference type="SMART" id="SM00369">
    <property type="entry name" value="LRR_TYP"/>
    <property type="match status" value="5"/>
</dbReference>
<dbReference type="Pfam" id="PF00560">
    <property type="entry name" value="LRR_1"/>
    <property type="match status" value="1"/>
</dbReference>
<dbReference type="EnsemblMetazoa" id="BGLB024626-RA">
    <property type="protein sequence ID" value="BGLB024626-PA"/>
    <property type="gene ID" value="BGLB024626"/>
</dbReference>
<dbReference type="KEGG" id="bgt:106059852"/>
<dbReference type="SMART" id="SM00364">
    <property type="entry name" value="LRR_BAC"/>
    <property type="match status" value="5"/>
</dbReference>
<dbReference type="GO" id="GO:0005737">
    <property type="term" value="C:cytoplasm"/>
    <property type="evidence" value="ECO:0007669"/>
    <property type="project" value="TreeGrafter"/>
</dbReference>
<dbReference type="Gene3D" id="3.80.10.10">
    <property type="entry name" value="Ribonuclease Inhibitor"/>
    <property type="match status" value="3"/>
</dbReference>
<proteinExistence type="predicted"/>
<dbReference type="PANTHER" id="PTHR48051:SF1">
    <property type="entry name" value="RAS SUPPRESSOR PROTEIN 1"/>
    <property type="match status" value="1"/>
</dbReference>
<dbReference type="SUPFAM" id="SSF52058">
    <property type="entry name" value="L domain-like"/>
    <property type="match status" value="1"/>
</dbReference>
<dbReference type="AlphaFoldDB" id="A0A2C9KXM1"/>
<name>A0A2C9KXM1_BIOGL</name>
<evidence type="ECO:0000313" key="4">
    <source>
        <dbReference type="Proteomes" id="UP000076420"/>
    </source>
</evidence>
<dbReference type="PROSITE" id="PS51450">
    <property type="entry name" value="LRR"/>
    <property type="match status" value="1"/>
</dbReference>
<dbReference type="InterPro" id="IPR050216">
    <property type="entry name" value="LRR_domain-containing"/>
</dbReference>
<evidence type="ECO:0000313" key="3">
    <source>
        <dbReference type="EnsemblMetazoa" id="BGLB024626-PA"/>
    </source>
</evidence>
<dbReference type="STRING" id="6526.A0A2C9KXM1"/>
<protein>
    <submittedName>
        <fullName evidence="3">Uncharacterized protein</fullName>
    </submittedName>
</protein>
<dbReference type="VEuPathDB" id="VectorBase:BGLAX_031534"/>
<evidence type="ECO:0000256" key="2">
    <source>
        <dbReference type="ARBA" id="ARBA00022737"/>
    </source>
</evidence>
<sequence length="421" mass="47245">MSRPKTAGKKAGPIPAVGPGSKIAGINDVLRKLILINPTKKGPVVTVAFQSVGFKLLPLEIFKNEELMQLTTKFLVQFNKIKYLPKEVNVLVNLQHIDIRHNRVKSIPPTLFQCLFLEYVDCTGNIIRSIPPNIKNCVYLQTFICENNKIKAIPKTISACEDLHYLNCKFNQVLILSDNKLQNIDCLVRVAALEELKVDHNALTRLPENIHCMAKLIHFDFSYNHIQTLPETLNTIISLKDVLGAHNDISVVPESIGKHQLLRTLDLRENSIKALPEDIRRLRTIEFLRLGKNKLSTLPENMDIMEYLREIDVCDNHLTEVPFNKSLEIINVANNPFPPLSETPKSSIARIGEKDLARTMTHLDLCNTSLDLFPIGGARGPPLPIYVTGGQQSFADVFDSILRALSRILLLCSVVACVQNV</sequence>
<dbReference type="Proteomes" id="UP000076420">
    <property type="component" value="Unassembled WGS sequence"/>
</dbReference>
<reference evidence="3" key="1">
    <citation type="submission" date="2020-05" db="UniProtKB">
        <authorList>
            <consortium name="EnsemblMetazoa"/>
        </authorList>
    </citation>
    <scope>IDENTIFICATION</scope>
    <source>
        <strain evidence="3">BB02</strain>
    </source>
</reference>
<evidence type="ECO:0000256" key="1">
    <source>
        <dbReference type="ARBA" id="ARBA00022614"/>
    </source>
</evidence>
<keyword evidence="2" id="KW-0677">Repeat</keyword>